<dbReference type="EMBL" id="MPTO01000006">
    <property type="protein sequence ID" value="OME21997.1"/>
    <property type="molecule type" value="Genomic_DNA"/>
</dbReference>
<keyword evidence="3 7" id="KW-0812">Transmembrane</keyword>
<proteinExistence type="inferred from homology"/>
<evidence type="ECO:0000259" key="8">
    <source>
        <dbReference type="Pfam" id="PF02687"/>
    </source>
</evidence>
<organism evidence="9 10">
    <name type="scientific">Paenibacillus odorifer</name>
    <dbReference type="NCBI Taxonomy" id="189426"/>
    <lineage>
        <taxon>Bacteria</taxon>
        <taxon>Bacillati</taxon>
        <taxon>Bacillota</taxon>
        <taxon>Bacilli</taxon>
        <taxon>Bacillales</taxon>
        <taxon>Paenibacillaceae</taxon>
        <taxon>Paenibacillus</taxon>
    </lineage>
</organism>
<evidence type="ECO:0000256" key="6">
    <source>
        <dbReference type="ARBA" id="ARBA00038076"/>
    </source>
</evidence>
<keyword evidence="2" id="KW-1003">Cell membrane</keyword>
<dbReference type="AlphaFoldDB" id="A0AB36JJJ9"/>
<evidence type="ECO:0000313" key="9">
    <source>
        <dbReference type="EMBL" id="OME21997.1"/>
    </source>
</evidence>
<comment type="subcellular location">
    <subcellularLocation>
        <location evidence="1">Cell membrane</location>
        <topology evidence="1">Multi-pass membrane protein</topology>
    </subcellularLocation>
</comment>
<dbReference type="GO" id="GO:0005886">
    <property type="term" value="C:plasma membrane"/>
    <property type="evidence" value="ECO:0007669"/>
    <property type="project" value="UniProtKB-SubCell"/>
</dbReference>
<keyword evidence="4 7" id="KW-1133">Transmembrane helix</keyword>
<feature type="transmembrane region" description="Helical" evidence="7">
    <location>
        <begin position="588"/>
        <end position="616"/>
    </location>
</feature>
<dbReference type="InterPro" id="IPR003838">
    <property type="entry name" value="ABC3_permease_C"/>
</dbReference>
<evidence type="ECO:0000256" key="1">
    <source>
        <dbReference type="ARBA" id="ARBA00004651"/>
    </source>
</evidence>
<evidence type="ECO:0000313" key="10">
    <source>
        <dbReference type="Proteomes" id="UP000187323"/>
    </source>
</evidence>
<accession>A0AB36JJJ9</accession>
<dbReference type="GO" id="GO:0022857">
    <property type="term" value="F:transmembrane transporter activity"/>
    <property type="evidence" value="ECO:0007669"/>
    <property type="project" value="TreeGrafter"/>
</dbReference>
<keyword evidence="5 7" id="KW-0472">Membrane</keyword>
<feature type="domain" description="ABC3 transporter permease C-terminal" evidence="8">
    <location>
        <begin position="544"/>
        <end position="662"/>
    </location>
</feature>
<evidence type="ECO:0000256" key="3">
    <source>
        <dbReference type="ARBA" id="ARBA00022692"/>
    </source>
</evidence>
<feature type="domain" description="ABC3 transporter permease C-terminal" evidence="8">
    <location>
        <begin position="108"/>
        <end position="229"/>
    </location>
</feature>
<evidence type="ECO:0000256" key="4">
    <source>
        <dbReference type="ARBA" id="ARBA00022989"/>
    </source>
</evidence>
<feature type="transmembrane region" description="Helical" evidence="7">
    <location>
        <begin position="542"/>
        <end position="567"/>
    </location>
</feature>
<reference evidence="9 10" key="1">
    <citation type="submission" date="2016-10" db="EMBL/GenBank/DDBJ databases">
        <title>Paenibacillus species isolates.</title>
        <authorList>
            <person name="Beno S.M."/>
        </authorList>
    </citation>
    <scope>NUCLEOTIDE SEQUENCE [LARGE SCALE GENOMIC DNA]</scope>
    <source>
        <strain evidence="9 10">FSL H7-0918</strain>
    </source>
</reference>
<dbReference type="Pfam" id="PF02687">
    <property type="entry name" value="FtsX"/>
    <property type="match status" value="2"/>
</dbReference>
<dbReference type="PANTHER" id="PTHR30572">
    <property type="entry name" value="MEMBRANE COMPONENT OF TRANSPORTER-RELATED"/>
    <property type="match status" value="1"/>
</dbReference>
<feature type="transmembrane region" description="Helical" evidence="7">
    <location>
        <begin position="152"/>
        <end position="179"/>
    </location>
</feature>
<protein>
    <recommendedName>
        <fullName evidence="8">ABC3 transporter permease C-terminal domain-containing protein</fullName>
    </recommendedName>
</protein>
<evidence type="ECO:0000256" key="7">
    <source>
        <dbReference type="SAM" id="Phobius"/>
    </source>
</evidence>
<gene>
    <name evidence="9" type="ORF">BSK47_07375</name>
</gene>
<evidence type="ECO:0000256" key="5">
    <source>
        <dbReference type="ARBA" id="ARBA00023136"/>
    </source>
</evidence>
<comment type="similarity">
    <text evidence="6">Belongs to the ABC-4 integral membrane protein family.</text>
</comment>
<sequence>MSVAISDISKNGDAEVQILPFTLSGFYEDTANINSENNRIVFFSETFLREHPQEVPNLVGLLFKDTRHYHDKIEQIRASIDLDGNQQLIPSYDGKLNMNVKDSLVAVIMVLFFMFDGYLIIFNVAYISITRDVRFYGLLKMLGMTSAQIKQIVYYSVAKVAFFALPAGVLLGWGLSFYVVPLALSSYEGFSSIDRQVNLWVLLLALFFSALTLFLSYRAPAKKAGRISPIEASKHTDTQSGKQKSRGRHGAKIPYMSLKNILRSKKRLLFVVLTLFLGSTALVVLSTFLKSFSAEEYINAEVKYDIAMYNQMTRASFNPTEEQHFTPELLSQISAINGIRELERTTVVSIFQHYSDSTHGEWLRNYNKFRAGVNEELRDKKHYEEDPKTNFWGLLIGIDDKKLEEYNRTAKNPINVSEFSKGKIALVTDINGNGIPIGAQIPFTVIDNKKSYKVKIGGQMTFERDAMNSGAAPWLIVSNNVIHKYHSDAVIYSIKINAQKGKEQDVLNEVKLLTSGDSSISRTSKIEQAKAFADLKQSFSNLSIVIIIILSSIGVLNFINTILVSIVSRKQEFAVLASIGATKKQIKWLITFEGIWFALIAFVLTLTVGSGISYLIFNVLHEYIGYGVFRYPVTSLIIYSGVVLLICSIIPGLLYKFISRSNVIEQLRQAE</sequence>
<feature type="transmembrane region" description="Helical" evidence="7">
    <location>
        <begin position="199"/>
        <end position="217"/>
    </location>
</feature>
<comment type="caution">
    <text evidence="9">The sequence shown here is derived from an EMBL/GenBank/DDBJ whole genome shotgun (WGS) entry which is preliminary data.</text>
</comment>
<feature type="transmembrane region" description="Helical" evidence="7">
    <location>
        <begin position="636"/>
        <end position="658"/>
    </location>
</feature>
<dbReference type="PANTHER" id="PTHR30572:SF4">
    <property type="entry name" value="ABC TRANSPORTER PERMEASE YTRF"/>
    <property type="match status" value="1"/>
</dbReference>
<dbReference type="Proteomes" id="UP000187323">
    <property type="component" value="Unassembled WGS sequence"/>
</dbReference>
<name>A0AB36JJJ9_9BACL</name>
<feature type="transmembrane region" description="Helical" evidence="7">
    <location>
        <begin position="268"/>
        <end position="289"/>
    </location>
</feature>
<feature type="transmembrane region" description="Helical" evidence="7">
    <location>
        <begin position="104"/>
        <end position="131"/>
    </location>
</feature>
<evidence type="ECO:0000256" key="2">
    <source>
        <dbReference type="ARBA" id="ARBA00022475"/>
    </source>
</evidence>
<dbReference type="InterPro" id="IPR050250">
    <property type="entry name" value="Macrolide_Exporter_MacB"/>
</dbReference>